<dbReference type="EMBL" id="LAZR01062520">
    <property type="protein sequence ID" value="KKK61350.1"/>
    <property type="molecule type" value="Genomic_DNA"/>
</dbReference>
<gene>
    <name evidence="1" type="ORF">LCGC14_3015210</name>
</gene>
<comment type="caution">
    <text evidence="1">The sequence shown here is derived from an EMBL/GenBank/DDBJ whole genome shotgun (WGS) entry which is preliminary data.</text>
</comment>
<name>A0A0F8XJV0_9ZZZZ</name>
<sequence length="64" mass="7819">MFKKLKKLYGKKIAKKLELAIQKVLNKEYHFLIDNKKAWKYIEEYNLHKFIGESNNDKSLRENF</sequence>
<organism evidence="1">
    <name type="scientific">marine sediment metagenome</name>
    <dbReference type="NCBI Taxonomy" id="412755"/>
    <lineage>
        <taxon>unclassified sequences</taxon>
        <taxon>metagenomes</taxon>
        <taxon>ecological metagenomes</taxon>
    </lineage>
</organism>
<protein>
    <submittedName>
        <fullName evidence="1">Uncharacterized protein</fullName>
    </submittedName>
</protein>
<dbReference type="AlphaFoldDB" id="A0A0F8XJV0"/>
<evidence type="ECO:0000313" key="1">
    <source>
        <dbReference type="EMBL" id="KKK61350.1"/>
    </source>
</evidence>
<accession>A0A0F8XJV0</accession>
<proteinExistence type="predicted"/>
<reference evidence="1" key="1">
    <citation type="journal article" date="2015" name="Nature">
        <title>Complex archaea that bridge the gap between prokaryotes and eukaryotes.</title>
        <authorList>
            <person name="Spang A."/>
            <person name="Saw J.H."/>
            <person name="Jorgensen S.L."/>
            <person name="Zaremba-Niedzwiedzka K."/>
            <person name="Martijn J."/>
            <person name="Lind A.E."/>
            <person name="van Eijk R."/>
            <person name="Schleper C."/>
            <person name="Guy L."/>
            <person name="Ettema T.J."/>
        </authorList>
    </citation>
    <scope>NUCLEOTIDE SEQUENCE</scope>
</reference>